<dbReference type="InterPro" id="IPR016032">
    <property type="entry name" value="Sig_transdc_resp-reg_C-effctor"/>
</dbReference>
<sequence length="250" mass="27890">MPSAIYDMSASELAQLADIVHTLAGGDARAGLRAQVLPGMARLLRCQFGASYRWDAAARRFVDGAGYNMNPVNLRAYDERHQFRDPISHRLRPLRRAALVDEALGRRELEHSEFYNDFLARDGLHHGVNIYFADARGRDVGDLRLWRAAGAADFGERDLRLLDLLAPYFARALAADEPARAGAAARLSPREQQVARLVAQGRGDREIARELGMAFTTVRTHLKHAMEKLECANRTALAARWLAGHRPPQD</sequence>
<accession>A0A261VRF2</accession>
<evidence type="ECO:0000313" key="6">
    <source>
        <dbReference type="Proteomes" id="UP000215633"/>
    </source>
</evidence>
<gene>
    <name evidence="5" type="ORF">CAL24_14955</name>
</gene>
<dbReference type="SUPFAM" id="SSF46894">
    <property type="entry name" value="C-terminal effector domain of the bipartite response regulators"/>
    <property type="match status" value="1"/>
</dbReference>
<dbReference type="InterPro" id="IPR036388">
    <property type="entry name" value="WH-like_DNA-bd_sf"/>
</dbReference>
<dbReference type="EMBL" id="NEVT01000006">
    <property type="protein sequence ID" value="OZI76427.1"/>
    <property type="molecule type" value="Genomic_DNA"/>
</dbReference>
<reference evidence="6" key="1">
    <citation type="submission" date="2017-05" db="EMBL/GenBank/DDBJ databases">
        <title>Complete and WGS of Bordetella genogroups.</title>
        <authorList>
            <person name="Spilker T."/>
            <person name="Lipuma J."/>
        </authorList>
    </citation>
    <scope>NUCLEOTIDE SEQUENCE [LARGE SCALE GENOMIC DNA]</scope>
    <source>
        <strain evidence="6">AU8256</strain>
    </source>
</reference>
<proteinExistence type="predicted"/>
<dbReference type="GO" id="GO:0006355">
    <property type="term" value="P:regulation of DNA-templated transcription"/>
    <property type="evidence" value="ECO:0007669"/>
    <property type="project" value="InterPro"/>
</dbReference>
<evidence type="ECO:0000259" key="4">
    <source>
        <dbReference type="PROSITE" id="PS50043"/>
    </source>
</evidence>
<dbReference type="RefSeq" id="WP_094807090.1">
    <property type="nucleotide sequence ID" value="NZ_NEVT01000006.1"/>
</dbReference>
<dbReference type="CDD" id="cd06170">
    <property type="entry name" value="LuxR_C_like"/>
    <property type="match status" value="1"/>
</dbReference>
<organism evidence="5 6">
    <name type="scientific">Bordetella genomosp. 2</name>
    <dbReference type="NCBI Taxonomy" id="1983456"/>
    <lineage>
        <taxon>Bacteria</taxon>
        <taxon>Pseudomonadati</taxon>
        <taxon>Pseudomonadota</taxon>
        <taxon>Betaproteobacteria</taxon>
        <taxon>Burkholderiales</taxon>
        <taxon>Alcaligenaceae</taxon>
        <taxon>Bordetella</taxon>
    </lineage>
</organism>
<evidence type="ECO:0000256" key="1">
    <source>
        <dbReference type="ARBA" id="ARBA00023015"/>
    </source>
</evidence>
<dbReference type="InterPro" id="IPR000792">
    <property type="entry name" value="Tscrpt_reg_LuxR_C"/>
</dbReference>
<feature type="domain" description="HTH luxR-type" evidence="4">
    <location>
        <begin position="180"/>
        <end position="245"/>
    </location>
</feature>
<dbReference type="Proteomes" id="UP000215633">
    <property type="component" value="Unassembled WGS sequence"/>
</dbReference>
<keyword evidence="3" id="KW-0804">Transcription</keyword>
<evidence type="ECO:0000256" key="2">
    <source>
        <dbReference type="ARBA" id="ARBA00023125"/>
    </source>
</evidence>
<dbReference type="PANTHER" id="PTHR44688:SF16">
    <property type="entry name" value="DNA-BINDING TRANSCRIPTIONAL ACTIVATOR DEVR_DOSR"/>
    <property type="match status" value="1"/>
</dbReference>
<evidence type="ECO:0000313" key="5">
    <source>
        <dbReference type="EMBL" id="OZI76427.1"/>
    </source>
</evidence>
<evidence type="ECO:0000256" key="3">
    <source>
        <dbReference type="ARBA" id="ARBA00023163"/>
    </source>
</evidence>
<dbReference type="PROSITE" id="PS50043">
    <property type="entry name" value="HTH_LUXR_2"/>
    <property type="match status" value="1"/>
</dbReference>
<name>A0A261VRF2_9BORD</name>
<dbReference type="PANTHER" id="PTHR44688">
    <property type="entry name" value="DNA-BINDING TRANSCRIPTIONAL ACTIVATOR DEVR_DOSR"/>
    <property type="match status" value="1"/>
</dbReference>
<dbReference type="Gene3D" id="1.10.10.10">
    <property type="entry name" value="Winged helix-like DNA-binding domain superfamily/Winged helix DNA-binding domain"/>
    <property type="match status" value="1"/>
</dbReference>
<keyword evidence="2" id="KW-0238">DNA-binding</keyword>
<keyword evidence="1" id="KW-0805">Transcription regulation</keyword>
<protein>
    <recommendedName>
        <fullName evidence="4">HTH luxR-type domain-containing protein</fullName>
    </recommendedName>
</protein>
<keyword evidence="6" id="KW-1185">Reference proteome</keyword>
<dbReference type="AlphaFoldDB" id="A0A261VRF2"/>
<dbReference type="SMART" id="SM00421">
    <property type="entry name" value="HTH_LUXR"/>
    <property type="match status" value="1"/>
</dbReference>
<dbReference type="GO" id="GO:0003677">
    <property type="term" value="F:DNA binding"/>
    <property type="evidence" value="ECO:0007669"/>
    <property type="project" value="UniProtKB-KW"/>
</dbReference>
<dbReference type="PRINTS" id="PR00038">
    <property type="entry name" value="HTHLUXR"/>
</dbReference>
<comment type="caution">
    <text evidence="5">The sequence shown here is derived from an EMBL/GenBank/DDBJ whole genome shotgun (WGS) entry which is preliminary data.</text>
</comment>
<dbReference type="Pfam" id="PF00196">
    <property type="entry name" value="GerE"/>
    <property type="match status" value="1"/>
</dbReference>